<dbReference type="GO" id="GO:0005789">
    <property type="term" value="C:endoplasmic reticulum membrane"/>
    <property type="evidence" value="ECO:0007669"/>
    <property type="project" value="TreeGrafter"/>
</dbReference>
<dbReference type="InterPro" id="IPR037185">
    <property type="entry name" value="EmrE-like"/>
</dbReference>
<feature type="transmembrane region" description="Helical" evidence="8">
    <location>
        <begin position="148"/>
        <end position="166"/>
    </location>
</feature>
<dbReference type="SUPFAM" id="SSF103481">
    <property type="entry name" value="Multidrug resistance efflux transporter EmrE"/>
    <property type="match status" value="1"/>
</dbReference>
<evidence type="ECO:0000256" key="1">
    <source>
        <dbReference type="ARBA" id="ARBA00004141"/>
    </source>
</evidence>
<dbReference type="PANTHER" id="PTHR10778">
    <property type="entry name" value="SOLUTE CARRIER FAMILY 35 MEMBER B"/>
    <property type="match status" value="1"/>
</dbReference>
<reference evidence="9 10" key="1">
    <citation type="submission" date="2017-08" db="EMBL/GenBank/DDBJ databases">
        <title>Acidophilic green algal genome provides insights into adaptation to an acidic environment.</title>
        <authorList>
            <person name="Hirooka S."/>
            <person name="Hirose Y."/>
            <person name="Kanesaki Y."/>
            <person name="Higuchi S."/>
            <person name="Fujiwara T."/>
            <person name="Onuma R."/>
            <person name="Era A."/>
            <person name="Ohbayashi R."/>
            <person name="Uzuka A."/>
            <person name="Nozaki H."/>
            <person name="Yoshikawa H."/>
            <person name="Miyagishima S.Y."/>
        </authorList>
    </citation>
    <scope>NUCLEOTIDE SEQUENCE [LARGE SCALE GENOMIC DNA]</scope>
    <source>
        <strain evidence="9 10">NIES-2499</strain>
    </source>
</reference>
<keyword evidence="10" id="KW-1185">Reference proteome</keyword>
<evidence type="ECO:0000256" key="3">
    <source>
        <dbReference type="ARBA" id="ARBA00022448"/>
    </source>
</evidence>
<sequence>MIFDVIWNKIKANERVHVCFCVVGIVGCLMIYGVLQERIMVEPYGSGDNAETFKYSLFLVLCNRLTSCFVAVISLIGNGKLSEIKPVAPIYTYAAVSLSNVVATTCQYEALKYVSFPVQTLGKCAKMLPVMIWGILILAKRYEVKDFGMAFLITAGCTLFLLTGEVKSKVAANMWDSSVYGLALMLGYLGFDGFTSTFQDKLFKGYQMTTYNQILYTTLCSSLLSLFGLFSSGQLPLAFSFITRHPEALWNVIYLSLSATIGTLFISYTIKTFGSLVFATIMTTRQFLSILLSCLLFAHPLSIGQWAGTIFVFGTLYYQSFSKSSKHHSNGGAVVAKGGPDKTSGRGL</sequence>
<feature type="transmembrane region" description="Helical" evidence="8">
    <location>
        <begin position="249"/>
        <end position="270"/>
    </location>
</feature>
<keyword evidence="5 8" id="KW-1133">Transmembrane helix</keyword>
<gene>
    <name evidence="9" type="ORF">CEUSTIGMA_g11166.t1</name>
</gene>
<evidence type="ECO:0000256" key="4">
    <source>
        <dbReference type="ARBA" id="ARBA00022692"/>
    </source>
</evidence>
<keyword evidence="6 8" id="KW-0472">Membrane</keyword>
<dbReference type="EMBL" id="BEGY01000106">
    <property type="protein sequence ID" value="GAX83741.1"/>
    <property type="molecule type" value="Genomic_DNA"/>
</dbReference>
<feature type="transmembrane region" description="Helical" evidence="8">
    <location>
        <begin position="214"/>
        <end position="237"/>
    </location>
</feature>
<keyword evidence="3" id="KW-0813">Transport</keyword>
<evidence type="ECO:0000256" key="5">
    <source>
        <dbReference type="ARBA" id="ARBA00022989"/>
    </source>
</evidence>
<name>A0A250XKW6_9CHLO</name>
<comment type="similarity">
    <text evidence="2">Belongs to the nucleotide-sugar transporter family. UDP-galactose:UMP antiporter (TC 2.A.7.11) subfamily.</text>
</comment>
<evidence type="ECO:0000313" key="10">
    <source>
        <dbReference type="Proteomes" id="UP000232323"/>
    </source>
</evidence>
<evidence type="ECO:0000256" key="6">
    <source>
        <dbReference type="ARBA" id="ARBA00023136"/>
    </source>
</evidence>
<dbReference type="OrthoDB" id="1601at2759"/>
<dbReference type="GO" id="GO:0046964">
    <property type="term" value="F:3'-phosphoadenosine 5'-phosphosulfate transmembrane transporter activity"/>
    <property type="evidence" value="ECO:0007669"/>
    <property type="project" value="TreeGrafter"/>
</dbReference>
<evidence type="ECO:0000256" key="7">
    <source>
        <dbReference type="SAM" id="MobiDB-lite"/>
    </source>
</evidence>
<evidence type="ECO:0000313" key="9">
    <source>
        <dbReference type="EMBL" id="GAX83741.1"/>
    </source>
</evidence>
<organism evidence="9 10">
    <name type="scientific">Chlamydomonas eustigma</name>
    <dbReference type="NCBI Taxonomy" id="1157962"/>
    <lineage>
        <taxon>Eukaryota</taxon>
        <taxon>Viridiplantae</taxon>
        <taxon>Chlorophyta</taxon>
        <taxon>core chlorophytes</taxon>
        <taxon>Chlorophyceae</taxon>
        <taxon>CS clade</taxon>
        <taxon>Chlamydomonadales</taxon>
        <taxon>Chlamydomonadaceae</taxon>
        <taxon>Chlamydomonas</taxon>
    </lineage>
</organism>
<dbReference type="Pfam" id="PF08449">
    <property type="entry name" value="UAA"/>
    <property type="match status" value="1"/>
</dbReference>
<comment type="subcellular location">
    <subcellularLocation>
        <location evidence="1">Membrane</location>
        <topology evidence="1">Multi-pass membrane protein</topology>
    </subcellularLocation>
</comment>
<evidence type="ECO:0000256" key="2">
    <source>
        <dbReference type="ARBA" id="ARBA00008349"/>
    </source>
</evidence>
<protein>
    <recommendedName>
        <fullName evidence="11">Sugar phosphate transporter domain-containing protein</fullName>
    </recommendedName>
</protein>
<dbReference type="InterPro" id="IPR013657">
    <property type="entry name" value="SCL35B1-4/HUT1"/>
</dbReference>
<feature type="compositionally biased region" description="Basic and acidic residues" evidence="7">
    <location>
        <begin position="339"/>
        <end position="348"/>
    </location>
</feature>
<proteinExistence type="inferred from homology"/>
<keyword evidence="4 8" id="KW-0812">Transmembrane</keyword>
<accession>A0A250XKW6</accession>
<feature type="transmembrane region" description="Helical" evidence="8">
    <location>
        <begin position="290"/>
        <end position="318"/>
    </location>
</feature>
<evidence type="ECO:0000256" key="8">
    <source>
        <dbReference type="SAM" id="Phobius"/>
    </source>
</evidence>
<feature type="region of interest" description="Disordered" evidence="7">
    <location>
        <begin position="325"/>
        <end position="348"/>
    </location>
</feature>
<evidence type="ECO:0008006" key="11">
    <source>
        <dbReference type="Google" id="ProtNLM"/>
    </source>
</evidence>
<dbReference type="Proteomes" id="UP000232323">
    <property type="component" value="Unassembled WGS sequence"/>
</dbReference>
<dbReference type="PANTHER" id="PTHR10778:SF13">
    <property type="entry name" value="ADENOSINE 3'-PHOSPHO 5'-PHOSPHOSULFATE TRANSPORTER 1"/>
    <property type="match status" value="1"/>
</dbReference>
<feature type="transmembrane region" description="Helical" evidence="8">
    <location>
        <begin position="55"/>
        <end position="76"/>
    </location>
</feature>
<comment type="caution">
    <text evidence="9">The sequence shown here is derived from an EMBL/GenBank/DDBJ whole genome shotgun (WGS) entry which is preliminary data.</text>
</comment>
<dbReference type="GO" id="GO:0000139">
    <property type="term" value="C:Golgi membrane"/>
    <property type="evidence" value="ECO:0007669"/>
    <property type="project" value="TreeGrafter"/>
</dbReference>
<feature type="transmembrane region" description="Helical" evidence="8">
    <location>
        <begin position="16"/>
        <end position="35"/>
    </location>
</feature>
<dbReference type="AlphaFoldDB" id="A0A250XKW6"/>
<feature type="transmembrane region" description="Helical" evidence="8">
    <location>
        <begin position="178"/>
        <end position="194"/>
    </location>
</feature>